<protein>
    <submittedName>
        <fullName evidence="1">Uncharacterized protein</fullName>
    </submittedName>
</protein>
<dbReference type="Proteomes" id="UP001141806">
    <property type="component" value="Unassembled WGS sequence"/>
</dbReference>
<gene>
    <name evidence="1" type="ORF">NE237_012967</name>
</gene>
<comment type="caution">
    <text evidence="1">The sequence shown here is derived from an EMBL/GenBank/DDBJ whole genome shotgun (WGS) entry which is preliminary data.</text>
</comment>
<name>A0A9Q0H2X4_9MAGN</name>
<accession>A0A9Q0H2X4</accession>
<reference evidence="1" key="1">
    <citation type="journal article" date="2023" name="Plant J.">
        <title>The genome of the king protea, Protea cynaroides.</title>
        <authorList>
            <person name="Chang J."/>
            <person name="Duong T.A."/>
            <person name="Schoeman C."/>
            <person name="Ma X."/>
            <person name="Roodt D."/>
            <person name="Barker N."/>
            <person name="Li Z."/>
            <person name="Van de Peer Y."/>
            <person name="Mizrachi E."/>
        </authorList>
    </citation>
    <scope>NUCLEOTIDE SEQUENCE</scope>
    <source>
        <tissue evidence="1">Young leaves</tissue>
    </source>
</reference>
<organism evidence="1 2">
    <name type="scientific">Protea cynaroides</name>
    <dbReference type="NCBI Taxonomy" id="273540"/>
    <lineage>
        <taxon>Eukaryota</taxon>
        <taxon>Viridiplantae</taxon>
        <taxon>Streptophyta</taxon>
        <taxon>Embryophyta</taxon>
        <taxon>Tracheophyta</taxon>
        <taxon>Spermatophyta</taxon>
        <taxon>Magnoliopsida</taxon>
        <taxon>Proteales</taxon>
        <taxon>Proteaceae</taxon>
        <taxon>Protea</taxon>
    </lineage>
</organism>
<keyword evidence="2" id="KW-1185">Reference proteome</keyword>
<evidence type="ECO:0000313" key="1">
    <source>
        <dbReference type="EMBL" id="KAJ4956184.1"/>
    </source>
</evidence>
<dbReference type="EMBL" id="JAMYWD010000011">
    <property type="protein sequence ID" value="KAJ4956184.1"/>
    <property type="molecule type" value="Genomic_DNA"/>
</dbReference>
<evidence type="ECO:0000313" key="2">
    <source>
        <dbReference type="Proteomes" id="UP001141806"/>
    </source>
</evidence>
<dbReference type="AlphaFoldDB" id="A0A9Q0H2X4"/>
<sequence length="256" mass="28620">MVDDDYISWIDIVHTTYYTVLRAILDGRSVSFSVKAEMPNGGYYEVKSDIDVLELVKILKEEGRVMLLEVYKVNVGDAILDKYIINGYDSSMIDRPSPSYLDTLIKQNPNPGLQSCAATYDDIVNTLETIVVKDNEWLKEVCVRHFNHSGWSGGFVREQRSEVIKALTDQLVACGATMSDDVLILITLNVFLPHTDSSVHQLAFVLAILISLLKNFINSSYAKRLLSLKNLFHQSSALIAAQPSRPPIGHGFSHRG</sequence>
<proteinExistence type="predicted"/>